<accession>A0ABS8YG12</accession>
<protein>
    <submittedName>
        <fullName evidence="1">Uncharacterized protein</fullName>
    </submittedName>
</protein>
<dbReference type="EMBL" id="JAJNBZ010000005">
    <property type="protein sequence ID" value="MCE5169418.1"/>
    <property type="molecule type" value="Genomic_DNA"/>
</dbReference>
<organism evidence="1 2">
    <name type="scientific">Paenibacillus profundus</name>
    <dbReference type="NCBI Taxonomy" id="1173085"/>
    <lineage>
        <taxon>Bacteria</taxon>
        <taxon>Bacillati</taxon>
        <taxon>Bacillota</taxon>
        <taxon>Bacilli</taxon>
        <taxon>Bacillales</taxon>
        <taxon>Paenibacillaceae</taxon>
        <taxon>Paenibacillus</taxon>
    </lineage>
</organism>
<reference evidence="1 2" key="1">
    <citation type="submission" date="2021-11" db="EMBL/GenBank/DDBJ databases">
        <title>Draft genome sequence of Paenibacillus profundus YoMME, a new Gram-positive bacteria with exoelectrogenic properties.</title>
        <authorList>
            <person name="Hubenova Y."/>
            <person name="Hubenova E."/>
            <person name="Manasiev Y."/>
            <person name="Peykov S."/>
            <person name="Mitov M."/>
        </authorList>
    </citation>
    <scope>NUCLEOTIDE SEQUENCE [LARGE SCALE GENOMIC DNA]</scope>
    <source>
        <strain evidence="1 2">YoMME</strain>
    </source>
</reference>
<gene>
    <name evidence="1" type="ORF">LQV63_08845</name>
</gene>
<proteinExistence type="predicted"/>
<name>A0ABS8YG12_9BACL</name>
<comment type="caution">
    <text evidence="1">The sequence shown here is derived from an EMBL/GenBank/DDBJ whole genome shotgun (WGS) entry which is preliminary data.</text>
</comment>
<sequence length="193" mass="21174">MVDAIISMGGQASINDSWAVLASKVRAIATGPKHGFLFHDKYIMHPQQPVLNSIALATRYVSHTCIAKIDPESGRLQLKAVNDNEPSRASMMGQKSVDLTGAKQLVLHIRCDFKDGSNGMLVTVGVAQQYTNDSRVLYDKFYAEEVFLGIQQSFYITVDTVNLTGKYFVGMDVRNLGTKKGADWTVLSIALLS</sequence>
<evidence type="ECO:0000313" key="2">
    <source>
        <dbReference type="Proteomes" id="UP001199916"/>
    </source>
</evidence>
<evidence type="ECO:0000313" key="1">
    <source>
        <dbReference type="EMBL" id="MCE5169418.1"/>
    </source>
</evidence>
<keyword evidence="2" id="KW-1185">Reference proteome</keyword>
<dbReference type="Proteomes" id="UP001199916">
    <property type="component" value="Unassembled WGS sequence"/>
</dbReference>